<organism evidence="1">
    <name type="scientific">uncultured Solirubrobacteraceae bacterium</name>
    <dbReference type="NCBI Taxonomy" id="1162706"/>
    <lineage>
        <taxon>Bacteria</taxon>
        <taxon>Bacillati</taxon>
        <taxon>Actinomycetota</taxon>
        <taxon>Thermoleophilia</taxon>
        <taxon>Solirubrobacterales</taxon>
        <taxon>Solirubrobacteraceae</taxon>
        <taxon>environmental samples</taxon>
    </lineage>
</organism>
<proteinExistence type="predicted"/>
<evidence type="ECO:0000313" key="1">
    <source>
        <dbReference type="EMBL" id="CAA9494099.1"/>
    </source>
</evidence>
<protein>
    <submittedName>
        <fullName evidence="1">Uncharacterized protein</fullName>
    </submittedName>
</protein>
<name>A0A6J4SAZ2_9ACTN</name>
<accession>A0A6J4SAZ2</accession>
<reference evidence="1" key="1">
    <citation type="submission" date="2020-02" db="EMBL/GenBank/DDBJ databases">
        <authorList>
            <person name="Meier V. D."/>
        </authorList>
    </citation>
    <scope>NUCLEOTIDE SEQUENCE</scope>
    <source>
        <strain evidence="1">AVDCRST_MAG85</strain>
    </source>
</reference>
<gene>
    <name evidence="1" type="ORF">AVDCRST_MAG85-1380</name>
</gene>
<dbReference type="AlphaFoldDB" id="A0A6J4SAZ2"/>
<dbReference type="EMBL" id="CADCVT010000151">
    <property type="protein sequence ID" value="CAA9494099.1"/>
    <property type="molecule type" value="Genomic_DNA"/>
</dbReference>
<sequence length="110" mass="12398">MRHALRGFERRRFLSLVDDVVRPEAPLPPVVQTDALEAFERWLSSAPLLYRSGLRLILLAQARIPAGDEVLRRLAAHCYYGDTAVMRTLGYDADAVIARARALRLTEGRP</sequence>